<dbReference type="InterPro" id="IPR003819">
    <property type="entry name" value="TauD/TfdA-like"/>
</dbReference>
<keyword evidence="6" id="KW-0408">Iron</keyword>
<keyword evidence="4 9" id="KW-0223">Dioxygenase</keyword>
<dbReference type="GO" id="GO:0051213">
    <property type="term" value="F:dioxygenase activity"/>
    <property type="evidence" value="ECO:0007669"/>
    <property type="project" value="UniProtKB-KW"/>
</dbReference>
<dbReference type="Gene3D" id="3.60.130.10">
    <property type="entry name" value="Clavaminate synthase-like"/>
    <property type="match status" value="1"/>
</dbReference>
<evidence type="ECO:0000256" key="5">
    <source>
        <dbReference type="ARBA" id="ARBA00023002"/>
    </source>
</evidence>
<dbReference type="EMBL" id="CP116942">
    <property type="protein sequence ID" value="WCO66096.1"/>
    <property type="molecule type" value="Genomic_DNA"/>
</dbReference>
<evidence type="ECO:0000256" key="2">
    <source>
        <dbReference type="ARBA" id="ARBA00005896"/>
    </source>
</evidence>
<accession>A0AAF0BR65</accession>
<dbReference type="PANTHER" id="PTHR43779">
    <property type="entry name" value="DIOXYGENASE RV0097-RELATED"/>
    <property type="match status" value="1"/>
</dbReference>
<evidence type="ECO:0000313" key="9">
    <source>
        <dbReference type="EMBL" id="WCO66096.1"/>
    </source>
</evidence>
<evidence type="ECO:0000256" key="4">
    <source>
        <dbReference type="ARBA" id="ARBA00022964"/>
    </source>
</evidence>
<name>A0AAF0BR65_9ACTN</name>
<dbReference type="SUPFAM" id="SSF51197">
    <property type="entry name" value="Clavaminate synthase-like"/>
    <property type="match status" value="1"/>
</dbReference>
<evidence type="ECO:0000256" key="1">
    <source>
        <dbReference type="ARBA" id="ARBA00001954"/>
    </source>
</evidence>
<organism evidence="9 10">
    <name type="scientific">Iamia majanohamensis</name>
    <dbReference type="NCBI Taxonomy" id="467976"/>
    <lineage>
        <taxon>Bacteria</taxon>
        <taxon>Bacillati</taxon>
        <taxon>Actinomycetota</taxon>
        <taxon>Acidimicrobiia</taxon>
        <taxon>Acidimicrobiales</taxon>
        <taxon>Iamiaceae</taxon>
        <taxon>Iamia</taxon>
    </lineage>
</organism>
<dbReference type="AlphaFoldDB" id="A0AAF0BR65"/>
<dbReference type="KEGG" id="ima:PO878_16470"/>
<evidence type="ECO:0000256" key="3">
    <source>
        <dbReference type="ARBA" id="ARBA00022723"/>
    </source>
</evidence>
<dbReference type="RefSeq" id="WP_272735621.1">
    <property type="nucleotide sequence ID" value="NZ_CP116942.1"/>
</dbReference>
<evidence type="ECO:0000256" key="6">
    <source>
        <dbReference type="ARBA" id="ARBA00023004"/>
    </source>
</evidence>
<protein>
    <submittedName>
        <fullName evidence="9">TauD/TfdA family dioxygenase</fullName>
    </submittedName>
</protein>
<dbReference type="Pfam" id="PF02668">
    <property type="entry name" value="TauD"/>
    <property type="match status" value="1"/>
</dbReference>
<dbReference type="InterPro" id="IPR051178">
    <property type="entry name" value="TfdA_dioxygenase"/>
</dbReference>
<feature type="region of interest" description="Disordered" evidence="7">
    <location>
        <begin position="254"/>
        <end position="282"/>
    </location>
</feature>
<dbReference type="PANTHER" id="PTHR43779:SF3">
    <property type="entry name" value="(3R)-3-[(CARBOXYMETHYL)AMINO]FATTY ACID OXYGENASE_DECARBOXYLASE"/>
    <property type="match status" value="1"/>
</dbReference>
<dbReference type="Proteomes" id="UP001216390">
    <property type="component" value="Chromosome"/>
</dbReference>
<feature type="domain" description="TauD/TfdA-like" evidence="8">
    <location>
        <begin position="4"/>
        <end position="251"/>
    </location>
</feature>
<gene>
    <name evidence="9" type="ORF">PO878_16470</name>
</gene>
<keyword evidence="5" id="KW-0560">Oxidoreductase</keyword>
<dbReference type="GO" id="GO:0046872">
    <property type="term" value="F:metal ion binding"/>
    <property type="evidence" value="ECO:0007669"/>
    <property type="project" value="UniProtKB-KW"/>
</dbReference>
<reference evidence="9" key="1">
    <citation type="submission" date="2023-01" db="EMBL/GenBank/DDBJ databases">
        <title>The diversity of Class Acidimicrobiia in South China Sea sediment environments and the proposal of Iamia marina sp. nov., a novel species of the genus Iamia.</title>
        <authorList>
            <person name="He Y."/>
            <person name="Tian X."/>
        </authorList>
    </citation>
    <scope>NUCLEOTIDE SEQUENCE</scope>
    <source>
        <strain evidence="9">DSM 19957</strain>
    </source>
</reference>
<proteinExistence type="inferred from homology"/>
<dbReference type="InterPro" id="IPR042098">
    <property type="entry name" value="TauD-like_sf"/>
</dbReference>
<evidence type="ECO:0000256" key="7">
    <source>
        <dbReference type="SAM" id="MobiDB-lite"/>
    </source>
</evidence>
<evidence type="ECO:0000259" key="8">
    <source>
        <dbReference type="Pfam" id="PF02668"/>
    </source>
</evidence>
<comment type="cofactor">
    <cofactor evidence="1">
        <name>Fe(2+)</name>
        <dbReference type="ChEBI" id="CHEBI:29033"/>
    </cofactor>
</comment>
<keyword evidence="3" id="KW-0479">Metal-binding</keyword>
<comment type="similarity">
    <text evidence="2">Belongs to the TfdA dioxygenase family.</text>
</comment>
<evidence type="ECO:0000313" key="10">
    <source>
        <dbReference type="Proteomes" id="UP001216390"/>
    </source>
</evidence>
<keyword evidence="10" id="KW-1185">Reference proteome</keyword>
<sequence length="282" mass="29724">MKVEVLAPVGARVGGCDLATADAGTVEHLRSLLAEHGVLVCPGQHLGDGALVALLRRFGELAFTTGETPVPGTPELNVVTTVGRTTPPRSSFHVDTTYVRHPPAYTALRAVTVPVAGGATLFSDQRRALATLPPDLRARIAGRTVTHVVTGLDLPEGAERAATHPLVRPHPRTGRPALYLTSPARCASVSGLDADEGARLVAALHAHSTRPDNVTSHRWSAGDLVIWDNACVMHRADHGDVRGDRTLHRGMVAASGHRASPEGTPGREQPGPDAQNENAFSF</sequence>